<evidence type="ECO:0000313" key="2">
    <source>
        <dbReference type="Proteomes" id="UP000054166"/>
    </source>
</evidence>
<dbReference type="STRING" id="765440.A0A0C3GKR2"/>
<name>A0A0C3GKR2_PILCF</name>
<keyword evidence="2" id="KW-1185">Reference proteome</keyword>
<dbReference type="AlphaFoldDB" id="A0A0C3GKR2"/>
<reference evidence="2" key="2">
    <citation type="submission" date="2015-01" db="EMBL/GenBank/DDBJ databases">
        <title>Evolutionary Origins and Diversification of the Mycorrhizal Mutualists.</title>
        <authorList>
            <consortium name="DOE Joint Genome Institute"/>
            <consortium name="Mycorrhizal Genomics Consortium"/>
            <person name="Kohler A."/>
            <person name="Kuo A."/>
            <person name="Nagy L.G."/>
            <person name="Floudas D."/>
            <person name="Copeland A."/>
            <person name="Barry K.W."/>
            <person name="Cichocki N."/>
            <person name="Veneault-Fourrey C."/>
            <person name="LaButti K."/>
            <person name="Lindquist E.A."/>
            <person name="Lipzen A."/>
            <person name="Lundell T."/>
            <person name="Morin E."/>
            <person name="Murat C."/>
            <person name="Riley R."/>
            <person name="Ohm R."/>
            <person name="Sun H."/>
            <person name="Tunlid A."/>
            <person name="Henrissat B."/>
            <person name="Grigoriev I.V."/>
            <person name="Hibbett D.S."/>
            <person name="Martin F."/>
        </authorList>
    </citation>
    <scope>NUCLEOTIDE SEQUENCE [LARGE SCALE GENOMIC DNA]</scope>
    <source>
        <strain evidence="2">F 1598</strain>
    </source>
</reference>
<organism evidence="1 2">
    <name type="scientific">Piloderma croceum (strain F 1598)</name>
    <dbReference type="NCBI Taxonomy" id="765440"/>
    <lineage>
        <taxon>Eukaryota</taxon>
        <taxon>Fungi</taxon>
        <taxon>Dikarya</taxon>
        <taxon>Basidiomycota</taxon>
        <taxon>Agaricomycotina</taxon>
        <taxon>Agaricomycetes</taxon>
        <taxon>Agaricomycetidae</taxon>
        <taxon>Atheliales</taxon>
        <taxon>Atheliaceae</taxon>
        <taxon>Piloderma</taxon>
    </lineage>
</organism>
<accession>A0A0C3GKR2</accession>
<proteinExistence type="predicted"/>
<dbReference type="EMBL" id="KN832972">
    <property type="protein sequence ID" value="KIM91191.1"/>
    <property type="molecule type" value="Genomic_DNA"/>
</dbReference>
<reference evidence="1 2" key="1">
    <citation type="submission" date="2014-04" db="EMBL/GenBank/DDBJ databases">
        <authorList>
            <consortium name="DOE Joint Genome Institute"/>
            <person name="Kuo A."/>
            <person name="Tarkka M."/>
            <person name="Buscot F."/>
            <person name="Kohler A."/>
            <person name="Nagy L.G."/>
            <person name="Floudas D."/>
            <person name="Copeland A."/>
            <person name="Barry K.W."/>
            <person name="Cichocki N."/>
            <person name="Veneault-Fourrey C."/>
            <person name="LaButti K."/>
            <person name="Lindquist E.A."/>
            <person name="Lipzen A."/>
            <person name="Lundell T."/>
            <person name="Morin E."/>
            <person name="Murat C."/>
            <person name="Sun H."/>
            <person name="Tunlid A."/>
            <person name="Henrissat B."/>
            <person name="Grigoriev I.V."/>
            <person name="Hibbett D.S."/>
            <person name="Martin F."/>
            <person name="Nordberg H.P."/>
            <person name="Cantor M.N."/>
            <person name="Hua S.X."/>
        </authorList>
    </citation>
    <scope>NUCLEOTIDE SEQUENCE [LARGE SCALE GENOMIC DNA]</scope>
    <source>
        <strain evidence="1 2">F 1598</strain>
    </source>
</reference>
<sequence>MENAFAFDWMFSILSLGTTHLYRKYMVGAMVAVEEGVWRRLGGTYDNPAKTFLFRTFDEAYPDLIPTERLRFRGHWSFFVEKQDSDIDHEDRGLRTRIPELNRPATNYPRLPEVKELPHFLPASREAAIRLASCSPDACPRPHSLGEVDSEDVFLRASVERSEDSCPTDIHDMIAGQPITQNALIVEQPIQEDEVLSEYCILDEDNDLLRVLQRDRRSLILDSVYPHLAPHIVVTPPEYTWEDYFVPFQNRVDPQWHNYLTVPPQTWHAPSSAYMLQSRDRTRFKNSPAVETNWTVVTEEKPCRVFSHEEFAESVLMASDEEVVCPDLVTALRRHQAKANAFHASRIAPWFRRRYDSPDFVFSIERPFKWADPGEAMLASLRRFRGTTVIDSIAPFNVPHIVISEPPPQNPWVPSGNHPNNPQDCLWGARLTVPAKFITFANPPPCNAEDVESEPDSDYDDDEEHAEFVDYVALGLVSSRPETPAPEFSFIADGRRETRVVEEPIHDEGMEFASFLGNSSILNDEVSPALPCDEMPRIDYEVLDDDEEDDLPPFDDWYISVQSRMQAS</sequence>
<protein>
    <submittedName>
        <fullName evidence="1">Uncharacterized protein</fullName>
    </submittedName>
</protein>
<gene>
    <name evidence="1" type="ORF">PILCRDRAFT_811705</name>
</gene>
<evidence type="ECO:0000313" key="1">
    <source>
        <dbReference type="EMBL" id="KIM91191.1"/>
    </source>
</evidence>
<dbReference type="Proteomes" id="UP000054166">
    <property type="component" value="Unassembled WGS sequence"/>
</dbReference>
<dbReference type="HOGENOM" id="CLU_478305_0_0_1"/>
<dbReference type="OrthoDB" id="2649950at2759"/>
<dbReference type="InParanoid" id="A0A0C3GKR2"/>